<feature type="compositionally biased region" description="Basic and acidic residues" evidence="1">
    <location>
        <begin position="179"/>
        <end position="203"/>
    </location>
</feature>
<feature type="compositionally biased region" description="Basic residues" evidence="1">
    <location>
        <begin position="379"/>
        <end position="388"/>
    </location>
</feature>
<sequence length="701" mass="81489">MQGLLTTLVATITELADDVLVVIGGGLLPGLLRMVVMVVSSNPLYDLKFCPSTTYPNYENAEQLLIHTGHNNPYLQNLLNYNQFAPNSQSNTITPNRIANLFVPNHQFRFQNVFDTKQISEPYENQKVMNNYIFVPEEYNANDGNRHGKETRNNESNIKTSNKKKRRKRRKNTSNIHQENGDRSNRKTISEIKKEKVNEDVNKTSRTKRKKSKSNRQRNKTRPISTERVIDERRPENVEILKPENHDVIKLDESGINEKPSRKKCEPEASRASTSESQPKKEALGFEDVPLCFDINEDCADLDCRHTRNKDVSTRNNKPISKTQQNPPNNFMNLMNTFGGNNQMSPNFFNTNMNYPFNFDYLYQTPQTSNAKARDSGNRRRNRKRKQQPNRQTSSNRKVKEFKSTTESCDKVVELVPETTEVEITTIATITTTVNEEMDSTPVVEKTEKVIQETHSNNYKSDNEKPTTVDVEHVTEVTKRDENILLFDNYNDIMDEYYPDFTSDKSYLTSKEDYEFTNFQDRYFYAYGDETELSRDRRKYESHRDNRLRKNNIMNTNIETKVMIEPNHNKNSHMTVTTESSGTYIENRELSFPSALEFPGFITEMVNKEDYFAKNRNYESDANNFARNKIFSYSDLKENMEANEHYNNNVETVFANSKVFKYGTHVNEATTSVPQPVRKKEYRKTISDNKPVIIIAKSIDI</sequence>
<feature type="compositionally biased region" description="Basic residues" evidence="1">
    <location>
        <begin position="205"/>
        <end position="221"/>
    </location>
</feature>
<feature type="region of interest" description="Disordered" evidence="1">
    <location>
        <begin position="252"/>
        <end position="281"/>
    </location>
</feature>
<dbReference type="InParanoid" id="A0A212EU00"/>
<dbReference type="AlphaFoldDB" id="A0A212EU00"/>
<feature type="region of interest" description="Disordered" evidence="1">
    <location>
        <begin position="368"/>
        <end position="404"/>
    </location>
</feature>
<feature type="region of interest" description="Disordered" evidence="1">
    <location>
        <begin position="310"/>
        <end position="330"/>
    </location>
</feature>
<proteinExistence type="predicted"/>
<evidence type="ECO:0000256" key="1">
    <source>
        <dbReference type="SAM" id="MobiDB-lite"/>
    </source>
</evidence>
<feature type="compositionally biased region" description="Polar residues" evidence="1">
    <location>
        <begin position="314"/>
        <end position="330"/>
    </location>
</feature>
<feature type="region of interest" description="Disordered" evidence="1">
    <location>
        <begin position="139"/>
        <end position="231"/>
    </location>
</feature>
<dbReference type="KEGG" id="dpl:KGM_206733"/>
<comment type="caution">
    <text evidence="2">The sequence shown here is derived from an EMBL/GenBank/DDBJ whole genome shotgun (WGS) entry which is preliminary data.</text>
</comment>
<accession>A0A212EU00</accession>
<dbReference type="eggNOG" id="ENOG502T7DW">
    <property type="taxonomic scope" value="Eukaryota"/>
</dbReference>
<reference evidence="2 3" key="1">
    <citation type="journal article" date="2011" name="Cell">
        <title>The monarch butterfly genome yields insights into long-distance migration.</title>
        <authorList>
            <person name="Zhan S."/>
            <person name="Merlin C."/>
            <person name="Boore J.L."/>
            <person name="Reppert S.M."/>
        </authorList>
    </citation>
    <scope>NUCLEOTIDE SEQUENCE [LARGE SCALE GENOMIC DNA]</scope>
    <source>
        <strain evidence="2">F-2</strain>
    </source>
</reference>
<keyword evidence="3" id="KW-1185">Reference proteome</keyword>
<gene>
    <name evidence="2" type="ORF">KGM_206733</name>
</gene>
<dbReference type="Proteomes" id="UP000007151">
    <property type="component" value="Unassembled WGS sequence"/>
</dbReference>
<evidence type="ECO:0000313" key="3">
    <source>
        <dbReference type="Proteomes" id="UP000007151"/>
    </source>
</evidence>
<protein>
    <submittedName>
        <fullName evidence="2">Uncharacterized protein</fullName>
    </submittedName>
</protein>
<feature type="compositionally biased region" description="Basic and acidic residues" evidence="1">
    <location>
        <begin position="144"/>
        <end position="153"/>
    </location>
</feature>
<name>A0A212EU00_DANPL</name>
<evidence type="ECO:0000313" key="2">
    <source>
        <dbReference type="EMBL" id="OWR44982.1"/>
    </source>
</evidence>
<feature type="compositionally biased region" description="Basic residues" evidence="1">
    <location>
        <begin position="161"/>
        <end position="172"/>
    </location>
</feature>
<organism evidence="2 3">
    <name type="scientific">Danaus plexippus plexippus</name>
    <dbReference type="NCBI Taxonomy" id="278856"/>
    <lineage>
        <taxon>Eukaryota</taxon>
        <taxon>Metazoa</taxon>
        <taxon>Ecdysozoa</taxon>
        <taxon>Arthropoda</taxon>
        <taxon>Hexapoda</taxon>
        <taxon>Insecta</taxon>
        <taxon>Pterygota</taxon>
        <taxon>Neoptera</taxon>
        <taxon>Endopterygota</taxon>
        <taxon>Lepidoptera</taxon>
        <taxon>Glossata</taxon>
        <taxon>Ditrysia</taxon>
        <taxon>Papilionoidea</taxon>
        <taxon>Nymphalidae</taxon>
        <taxon>Danainae</taxon>
        <taxon>Danaini</taxon>
        <taxon>Danaina</taxon>
        <taxon>Danaus</taxon>
        <taxon>Danaus</taxon>
    </lineage>
</organism>
<feature type="compositionally biased region" description="Basic and acidic residues" evidence="1">
    <location>
        <begin position="259"/>
        <end position="269"/>
    </location>
</feature>
<dbReference type="EMBL" id="AGBW02012494">
    <property type="protein sequence ID" value="OWR44982.1"/>
    <property type="molecule type" value="Genomic_DNA"/>
</dbReference>